<evidence type="ECO:0000256" key="13">
    <source>
        <dbReference type="ARBA" id="ARBA00023306"/>
    </source>
</evidence>
<dbReference type="NCBIfam" id="TIGR00179">
    <property type="entry name" value="murB"/>
    <property type="match status" value="1"/>
</dbReference>
<dbReference type="NCBIfam" id="NF010480">
    <property type="entry name" value="PRK13905.1"/>
    <property type="match status" value="1"/>
</dbReference>
<dbReference type="InterPro" id="IPR036635">
    <property type="entry name" value="MurB_C_sf"/>
</dbReference>
<feature type="active site" evidence="16">
    <location>
        <position position="309"/>
    </location>
</feature>
<evidence type="ECO:0000256" key="14">
    <source>
        <dbReference type="ARBA" id="ARBA00023316"/>
    </source>
</evidence>
<keyword evidence="12 16" id="KW-0560">Oxidoreductase</keyword>
<dbReference type="Pfam" id="PF02873">
    <property type="entry name" value="MurB_C"/>
    <property type="match status" value="1"/>
</dbReference>
<feature type="domain" description="FAD-binding PCMH-type" evidence="17">
    <location>
        <begin position="42"/>
        <end position="209"/>
    </location>
</feature>
<evidence type="ECO:0000256" key="8">
    <source>
        <dbReference type="ARBA" id="ARBA00022827"/>
    </source>
</evidence>
<dbReference type="EMBL" id="CP098611">
    <property type="protein sequence ID" value="USR93144.1"/>
    <property type="molecule type" value="Genomic_DNA"/>
</dbReference>
<dbReference type="Proteomes" id="UP001056708">
    <property type="component" value="Chromosome"/>
</dbReference>
<dbReference type="PANTHER" id="PTHR21071">
    <property type="entry name" value="UDP-N-ACETYLENOLPYRUVOYLGLUCOSAMINE REDUCTASE"/>
    <property type="match status" value="1"/>
</dbReference>
<name>A0ABY5AY30_9CYAN</name>
<comment type="pathway">
    <text evidence="4 16">Cell wall biogenesis; peptidoglycan biosynthesis.</text>
</comment>
<dbReference type="SUPFAM" id="SSF56176">
    <property type="entry name" value="FAD-binding/transporter-associated domain-like"/>
    <property type="match status" value="1"/>
</dbReference>
<evidence type="ECO:0000256" key="1">
    <source>
        <dbReference type="ARBA" id="ARBA00001974"/>
    </source>
</evidence>
<feature type="active site" evidence="16">
    <location>
        <position position="188"/>
    </location>
</feature>
<dbReference type="Gene3D" id="3.90.78.10">
    <property type="entry name" value="UDP-N-acetylenolpyruvoylglucosamine reductase, C-terminal domain"/>
    <property type="match status" value="1"/>
</dbReference>
<dbReference type="InterPro" id="IPR016169">
    <property type="entry name" value="FAD-bd_PCMH_sub2"/>
</dbReference>
<evidence type="ECO:0000313" key="19">
    <source>
        <dbReference type="Proteomes" id="UP001056708"/>
    </source>
</evidence>
<keyword evidence="9 16" id="KW-0521">NADP</keyword>
<dbReference type="InterPro" id="IPR016166">
    <property type="entry name" value="FAD-bd_PCMH"/>
</dbReference>
<keyword evidence="8 16" id="KW-0274">FAD</keyword>
<dbReference type="InterPro" id="IPR016167">
    <property type="entry name" value="FAD-bd_PCMH_sub1"/>
</dbReference>
<comment type="similarity">
    <text evidence="16">Belongs to the MurB family.</text>
</comment>
<evidence type="ECO:0000256" key="12">
    <source>
        <dbReference type="ARBA" id="ARBA00023002"/>
    </source>
</evidence>
<evidence type="ECO:0000256" key="2">
    <source>
        <dbReference type="ARBA" id="ARBA00003921"/>
    </source>
</evidence>
<accession>A0ABY5AY30</accession>
<evidence type="ECO:0000256" key="3">
    <source>
        <dbReference type="ARBA" id="ARBA00004496"/>
    </source>
</evidence>
<comment type="catalytic activity">
    <reaction evidence="15 16">
        <text>UDP-N-acetyl-alpha-D-muramate + NADP(+) = UDP-N-acetyl-3-O-(1-carboxyvinyl)-alpha-D-glucosamine + NADPH + H(+)</text>
        <dbReference type="Rhea" id="RHEA:12248"/>
        <dbReference type="ChEBI" id="CHEBI:15378"/>
        <dbReference type="ChEBI" id="CHEBI:57783"/>
        <dbReference type="ChEBI" id="CHEBI:58349"/>
        <dbReference type="ChEBI" id="CHEBI:68483"/>
        <dbReference type="ChEBI" id="CHEBI:70757"/>
        <dbReference type="EC" id="1.3.1.98"/>
    </reaction>
</comment>
<keyword evidence="14 16" id="KW-0961">Cell wall biogenesis/degradation</keyword>
<proteinExistence type="inferred from homology"/>
<evidence type="ECO:0000259" key="17">
    <source>
        <dbReference type="PROSITE" id="PS51387"/>
    </source>
</evidence>
<dbReference type="SUPFAM" id="SSF56194">
    <property type="entry name" value="Uridine diphospho-N-Acetylenolpyruvylglucosamine reductase, MurB, C-terminal domain"/>
    <property type="match status" value="1"/>
</dbReference>
<keyword evidence="11 16" id="KW-0573">Peptidoglycan synthesis</keyword>
<evidence type="ECO:0000256" key="9">
    <source>
        <dbReference type="ARBA" id="ARBA00022857"/>
    </source>
</evidence>
<dbReference type="InterPro" id="IPR011601">
    <property type="entry name" value="MurB_C"/>
</dbReference>
<evidence type="ECO:0000256" key="10">
    <source>
        <dbReference type="ARBA" id="ARBA00022960"/>
    </source>
</evidence>
<keyword evidence="10 16" id="KW-0133">Cell shape</keyword>
<evidence type="ECO:0000256" key="4">
    <source>
        <dbReference type="ARBA" id="ARBA00004752"/>
    </source>
</evidence>
<evidence type="ECO:0000256" key="5">
    <source>
        <dbReference type="ARBA" id="ARBA00022490"/>
    </source>
</evidence>
<sequence>MIFSHSSPPPSMDLANPGPIHILGAKCPLYPQIPLAKMTTLRVGGVAEWYMAPRLLDDLYGALAWANSEGLPITVLGAGSNLLIGDRGIPGLVISTRYLRDYHLDGSLGIVKVAAGFPLPKLAWELASRGLSGFEWAVGIPGTLGGAVVMNAGAHRSCLADNLIEVEVLDSDGGIVTLPRSALGYSYRTSCLQGSSQLVLGATLQLQGGEDPLLVRRRTDKHLKQRHGTQPYHRPSCGSVFRNPKPQAAGWLIEQAGLKGYRVGGVHVANEHANFILNSGQGTAQDAIAVIRHVRDVVRHRWDVELQPEVKLIGEFSQDVSDLW</sequence>
<evidence type="ECO:0000256" key="11">
    <source>
        <dbReference type="ARBA" id="ARBA00022984"/>
    </source>
</evidence>
<evidence type="ECO:0000256" key="15">
    <source>
        <dbReference type="ARBA" id="ARBA00048914"/>
    </source>
</evidence>
<evidence type="ECO:0000256" key="6">
    <source>
        <dbReference type="ARBA" id="ARBA00022618"/>
    </source>
</evidence>
<keyword evidence="5 16" id="KW-0963">Cytoplasm</keyword>
<dbReference type="HAMAP" id="MF_00037">
    <property type="entry name" value="MurB"/>
    <property type="match status" value="1"/>
</dbReference>
<reference evidence="18" key="1">
    <citation type="submission" date="2022-06" db="EMBL/GenBank/DDBJ databases">
        <title>Genome sequence of Phormidium yuhuli AB48 isolated from an industrial photobioreactor environment.</title>
        <authorList>
            <person name="Qiu Y."/>
            <person name="Noonan A.J.C."/>
            <person name="Dofher K."/>
            <person name="Koch M."/>
            <person name="Kieft B."/>
            <person name="Lin X."/>
            <person name="Ziels R.M."/>
            <person name="Hallam S.J."/>
        </authorList>
    </citation>
    <scope>NUCLEOTIDE SEQUENCE</scope>
    <source>
        <strain evidence="18">AB48</strain>
    </source>
</reference>
<comment type="subcellular location">
    <subcellularLocation>
        <location evidence="3 16">Cytoplasm</location>
    </subcellularLocation>
</comment>
<dbReference type="InterPro" id="IPR006094">
    <property type="entry name" value="Oxid_FAD_bind_N"/>
</dbReference>
<dbReference type="Gene3D" id="3.30.465.10">
    <property type="match status" value="1"/>
</dbReference>
<dbReference type="RefSeq" id="WP_252665329.1">
    <property type="nucleotide sequence ID" value="NZ_CP098611.1"/>
</dbReference>
<dbReference type="EC" id="1.3.1.98" evidence="16"/>
<keyword evidence="7 16" id="KW-0285">Flavoprotein</keyword>
<keyword evidence="13 16" id="KW-0131">Cell cycle</keyword>
<comment type="cofactor">
    <cofactor evidence="1 16">
        <name>FAD</name>
        <dbReference type="ChEBI" id="CHEBI:57692"/>
    </cofactor>
</comment>
<keyword evidence="6 16" id="KW-0132">Cell division</keyword>
<evidence type="ECO:0000256" key="7">
    <source>
        <dbReference type="ARBA" id="ARBA00022630"/>
    </source>
</evidence>
<comment type="function">
    <text evidence="2 16">Cell wall formation.</text>
</comment>
<organism evidence="18 19">
    <name type="scientific">Phormidium yuhuli AB48</name>
    <dbReference type="NCBI Taxonomy" id="2940671"/>
    <lineage>
        <taxon>Bacteria</taxon>
        <taxon>Bacillati</taxon>
        <taxon>Cyanobacteriota</taxon>
        <taxon>Cyanophyceae</taxon>
        <taxon>Oscillatoriophycideae</taxon>
        <taxon>Oscillatoriales</taxon>
        <taxon>Oscillatoriaceae</taxon>
        <taxon>Phormidium</taxon>
        <taxon>Phormidium yuhuli</taxon>
    </lineage>
</organism>
<gene>
    <name evidence="16 18" type="primary">murB</name>
    <name evidence="18" type="ORF">NEA10_09720</name>
</gene>
<dbReference type="InterPro" id="IPR036318">
    <property type="entry name" value="FAD-bd_PCMH-like_sf"/>
</dbReference>
<dbReference type="InterPro" id="IPR003170">
    <property type="entry name" value="MurB"/>
</dbReference>
<dbReference type="Pfam" id="PF01565">
    <property type="entry name" value="FAD_binding_4"/>
    <property type="match status" value="1"/>
</dbReference>
<evidence type="ECO:0000313" key="18">
    <source>
        <dbReference type="EMBL" id="USR93144.1"/>
    </source>
</evidence>
<feature type="active site" description="Proton donor" evidence="16">
    <location>
        <position position="239"/>
    </location>
</feature>
<dbReference type="Gene3D" id="3.30.43.10">
    <property type="entry name" value="Uridine Diphospho-n-acetylenolpyruvylglucosamine Reductase, domain 2"/>
    <property type="match status" value="1"/>
</dbReference>
<dbReference type="PANTHER" id="PTHR21071:SF4">
    <property type="entry name" value="UDP-N-ACETYLENOLPYRUVOYLGLUCOSAMINE REDUCTASE"/>
    <property type="match status" value="1"/>
</dbReference>
<protein>
    <recommendedName>
        <fullName evidence="16">UDP-N-acetylenolpyruvoylglucosamine reductase</fullName>
        <ecNumber evidence="16">1.3.1.98</ecNumber>
    </recommendedName>
    <alternativeName>
        <fullName evidence="16">UDP-N-acetylmuramate dehydrogenase</fullName>
    </alternativeName>
</protein>
<keyword evidence="19" id="KW-1185">Reference proteome</keyword>
<evidence type="ECO:0000256" key="16">
    <source>
        <dbReference type="HAMAP-Rule" id="MF_00037"/>
    </source>
</evidence>
<dbReference type="PROSITE" id="PS51387">
    <property type="entry name" value="FAD_PCMH"/>
    <property type="match status" value="1"/>
</dbReference>
<dbReference type="GO" id="GO:0008762">
    <property type="term" value="F:UDP-N-acetylmuramate dehydrogenase activity"/>
    <property type="evidence" value="ECO:0007669"/>
    <property type="project" value="UniProtKB-EC"/>
</dbReference>